<proteinExistence type="inferred from homology"/>
<dbReference type="InterPro" id="IPR027806">
    <property type="entry name" value="HARBI1_dom"/>
</dbReference>
<evidence type="ECO:0000256" key="7">
    <source>
        <dbReference type="ARBA" id="ARBA00023242"/>
    </source>
</evidence>
<evidence type="ECO:0000256" key="1">
    <source>
        <dbReference type="ARBA" id="ARBA00001968"/>
    </source>
</evidence>
<keyword evidence="6" id="KW-0378">Hydrolase</keyword>
<evidence type="ECO:0000256" key="5">
    <source>
        <dbReference type="ARBA" id="ARBA00022723"/>
    </source>
</evidence>
<dbReference type="Proteomes" id="UP000826234">
    <property type="component" value="Unassembled WGS sequence"/>
</dbReference>
<comment type="subcellular location">
    <subcellularLocation>
        <location evidence="2">Nucleus</location>
    </subcellularLocation>
</comment>
<dbReference type="PANTHER" id="PTHR22930:SF276">
    <property type="entry name" value="KRAB DOMAIN-CONTAINING PROTEIN"/>
    <property type="match status" value="1"/>
</dbReference>
<evidence type="ECO:0000256" key="2">
    <source>
        <dbReference type="ARBA" id="ARBA00004123"/>
    </source>
</evidence>
<evidence type="ECO:0000256" key="3">
    <source>
        <dbReference type="ARBA" id="ARBA00006958"/>
    </source>
</evidence>
<keyword evidence="10" id="KW-1185">Reference proteome</keyword>
<evidence type="ECO:0000313" key="9">
    <source>
        <dbReference type="EMBL" id="KAH0616395.1"/>
    </source>
</evidence>
<keyword evidence="4" id="KW-0540">Nuclease</keyword>
<keyword evidence="7" id="KW-0539">Nucleus</keyword>
<comment type="caution">
    <text evidence="9">The sequence shown here is derived from an EMBL/GenBank/DDBJ whole genome shotgun (WGS) entry which is preliminary data.</text>
</comment>
<feature type="domain" description="DDE Tnp4" evidence="8">
    <location>
        <begin position="98"/>
        <end position="217"/>
    </location>
</feature>
<name>A0ABQ7SGC2_PHRPL</name>
<dbReference type="Pfam" id="PF13359">
    <property type="entry name" value="DDE_Tnp_4"/>
    <property type="match status" value="1"/>
</dbReference>
<protein>
    <recommendedName>
        <fullName evidence="8">DDE Tnp4 domain-containing protein</fullName>
    </recommendedName>
</protein>
<evidence type="ECO:0000313" key="10">
    <source>
        <dbReference type="Proteomes" id="UP000826234"/>
    </source>
</evidence>
<comment type="similarity">
    <text evidence="3">Belongs to the HARBI1 family.</text>
</comment>
<gene>
    <name evidence="9" type="ORF">JD844_027452</name>
</gene>
<dbReference type="InterPro" id="IPR045249">
    <property type="entry name" value="HARBI1-like"/>
</dbReference>
<reference evidence="9 10" key="1">
    <citation type="journal article" date="2022" name="Gigascience">
        <title>A chromosome-level genome assembly and annotation of the desert horned lizard, Phrynosoma platyrhinos, provides insight into chromosomal rearrangements among reptiles.</title>
        <authorList>
            <person name="Koochekian N."/>
            <person name="Ascanio A."/>
            <person name="Farleigh K."/>
            <person name="Card D.C."/>
            <person name="Schield D.R."/>
            <person name="Castoe T.A."/>
            <person name="Jezkova T."/>
        </authorList>
    </citation>
    <scope>NUCLEOTIDE SEQUENCE [LARGE SCALE GENOMIC DNA]</scope>
    <source>
        <strain evidence="9">NK-2021</strain>
    </source>
</reference>
<keyword evidence="5" id="KW-0479">Metal-binding</keyword>
<sequence>MIVEELLPQLIRQDIHLCRALSVEKRVAIAVYFLADKGFYVTIATIFGVGKSTASRAIIQVVIAMELMLLKKTVYLGDYRKVIAGFETKGFPQVIEAVDGCHCNLISPVYQSSQFIKRKQRYPMLLQGTCDHSGRFIDLVTGWARSNYDSFVFRSSPVYDTLRAGAYVPRKPTVTIFGRQVGPLLLADVAYPIKPWVMTPFKSVLRPCQAVYNKHLNRHLPQRAYNFSPKEDYMVTLRHVGDAKLPPWAGEVETDM</sequence>
<evidence type="ECO:0000256" key="6">
    <source>
        <dbReference type="ARBA" id="ARBA00022801"/>
    </source>
</evidence>
<evidence type="ECO:0000259" key="8">
    <source>
        <dbReference type="Pfam" id="PF13359"/>
    </source>
</evidence>
<evidence type="ECO:0000256" key="4">
    <source>
        <dbReference type="ARBA" id="ARBA00022722"/>
    </source>
</evidence>
<comment type="cofactor">
    <cofactor evidence="1">
        <name>a divalent metal cation</name>
        <dbReference type="ChEBI" id="CHEBI:60240"/>
    </cofactor>
</comment>
<organism evidence="9 10">
    <name type="scientific">Phrynosoma platyrhinos</name>
    <name type="common">Desert horned lizard</name>
    <dbReference type="NCBI Taxonomy" id="52577"/>
    <lineage>
        <taxon>Eukaryota</taxon>
        <taxon>Metazoa</taxon>
        <taxon>Chordata</taxon>
        <taxon>Craniata</taxon>
        <taxon>Vertebrata</taxon>
        <taxon>Euteleostomi</taxon>
        <taxon>Lepidosauria</taxon>
        <taxon>Squamata</taxon>
        <taxon>Bifurcata</taxon>
        <taxon>Unidentata</taxon>
        <taxon>Episquamata</taxon>
        <taxon>Toxicofera</taxon>
        <taxon>Iguania</taxon>
        <taxon>Phrynosomatidae</taxon>
        <taxon>Phrynosomatinae</taxon>
        <taxon>Phrynosoma</taxon>
    </lineage>
</organism>
<dbReference type="PANTHER" id="PTHR22930">
    <property type="match status" value="1"/>
</dbReference>
<accession>A0ABQ7SGC2</accession>
<dbReference type="EMBL" id="JAIPUX010005290">
    <property type="protein sequence ID" value="KAH0616395.1"/>
    <property type="molecule type" value="Genomic_DNA"/>
</dbReference>